<sequence>MFQTCKTLNLNLETSFYENSNDLRTYLKNHILSLSNASRVSGISRSKLTNILKGKVKHIRGNTLQRLIKHLNLKIDPLTTPWPLIQEAKKLKIEEKLKDNLSSLESLSPSVRIILFFSMTLSGIKDLSYLKRRDILLKALRLLQGNSESLFNFLTFRWETKEFLFSMFNTLHPLIEGRKDLAKTFLQRLSKKRLISFLKYYVSMNEPSRNILNTFIRNYSRYDKRWKIILSSPDTLKSFIKAYNLSETSSTLAYYAWDKERERKKLLGILKKL</sequence>
<dbReference type="SUPFAM" id="SSF47413">
    <property type="entry name" value="lambda repressor-like DNA-binding domains"/>
    <property type="match status" value="1"/>
</dbReference>
<dbReference type="GO" id="GO:0003677">
    <property type="term" value="F:DNA binding"/>
    <property type="evidence" value="ECO:0007669"/>
    <property type="project" value="InterPro"/>
</dbReference>
<gene>
    <name evidence="2" type="ORF">HKBW3S42_01391</name>
</gene>
<dbReference type="InterPro" id="IPR010982">
    <property type="entry name" value="Lambda_DNA-bd_dom_sf"/>
</dbReference>
<organism evidence="2 3">
    <name type="scientific">Candidatus Hakubella thermalkaliphila</name>
    <dbReference type="NCBI Taxonomy" id="2754717"/>
    <lineage>
        <taxon>Bacteria</taxon>
        <taxon>Bacillati</taxon>
        <taxon>Actinomycetota</taxon>
        <taxon>Actinomycetota incertae sedis</taxon>
        <taxon>Candidatus Hakubellales</taxon>
        <taxon>Candidatus Hakubellaceae</taxon>
        <taxon>Candidatus Hakubella</taxon>
    </lineage>
</organism>
<feature type="domain" description="HTH cro/C1-type" evidence="1">
    <location>
        <begin position="23"/>
        <end position="78"/>
    </location>
</feature>
<dbReference type="AlphaFoldDB" id="A0A6V8PK87"/>
<proteinExistence type="predicted"/>
<dbReference type="InterPro" id="IPR001387">
    <property type="entry name" value="Cro/C1-type_HTH"/>
</dbReference>
<name>A0A6V8PK87_9ACTN</name>
<dbReference type="SMART" id="SM00530">
    <property type="entry name" value="HTH_XRE"/>
    <property type="match status" value="1"/>
</dbReference>
<evidence type="ECO:0000313" key="2">
    <source>
        <dbReference type="EMBL" id="GFP33075.1"/>
    </source>
</evidence>
<evidence type="ECO:0000313" key="3">
    <source>
        <dbReference type="Proteomes" id="UP000568877"/>
    </source>
</evidence>
<dbReference type="CDD" id="cd00093">
    <property type="entry name" value="HTH_XRE"/>
    <property type="match status" value="1"/>
</dbReference>
<accession>A0A6V8PK87</accession>
<dbReference type="EMBL" id="BLSA01000261">
    <property type="protein sequence ID" value="GFP33075.1"/>
    <property type="molecule type" value="Genomic_DNA"/>
</dbReference>
<evidence type="ECO:0000259" key="1">
    <source>
        <dbReference type="PROSITE" id="PS50943"/>
    </source>
</evidence>
<protein>
    <recommendedName>
        <fullName evidence="1">HTH cro/C1-type domain-containing protein</fullName>
    </recommendedName>
</protein>
<dbReference type="Pfam" id="PF13443">
    <property type="entry name" value="HTH_26"/>
    <property type="match status" value="1"/>
</dbReference>
<dbReference type="Proteomes" id="UP000568877">
    <property type="component" value="Unassembled WGS sequence"/>
</dbReference>
<dbReference type="PROSITE" id="PS50943">
    <property type="entry name" value="HTH_CROC1"/>
    <property type="match status" value="1"/>
</dbReference>
<reference evidence="2 3" key="1">
    <citation type="journal article" date="2020" name="Front. Microbiol.">
        <title>Single-cell genomics of novel Actinobacteria with the Wood-Ljungdahl pathway discovered in a serpentinizing system.</title>
        <authorList>
            <person name="Merino N."/>
            <person name="Kawai M."/>
            <person name="Boyd E.S."/>
            <person name="Colman D.R."/>
            <person name="McGlynn S.E."/>
            <person name="Nealson K.H."/>
            <person name="Kurokawa K."/>
            <person name="Hongoh Y."/>
        </authorList>
    </citation>
    <scope>NUCLEOTIDE SEQUENCE [LARGE SCALE GENOMIC DNA]</scope>
    <source>
        <strain evidence="2 3">S42</strain>
    </source>
</reference>
<comment type="caution">
    <text evidence="2">The sequence shown here is derived from an EMBL/GenBank/DDBJ whole genome shotgun (WGS) entry which is preliminary data.</text>
</comment>